<dbReference type="SUPFAM" id="SSF56104">
    <property type="entry name" value="SAICAR synthase-like"/>
    <property type="match status" value="1"/>
</dbReference>
<dbReference type="InterPro" id="IPR033934">
    <property type="entry name" value="SAICAR_synt_PurC"/>
</dbReference>
<dbReference type="OrthoDB" id="9801549at2"/>
<dbReference type="GO" id="GO:0006189">
    <property type="term" value="P:'de novo' IMP biosynthetic process"/>
    <property type="evidence" value="ECO:0007669"/>
    <property type="project" value="UniProtKB-UniRule"/>
</dbReference>
<dbReference type="PANTHER" id="PTHR43599">
    <property type="entry name" value="MULTIFUNCTIONAL PROTEIN ADE2"/>
    <property type="match status" value="1"/>
</dbReference>
<dbReference type="Proteomes" id="UP000198847">
    <property type="component" value="Unassembled WGS sequence"/>
</dbReference>
<evidence type="ECO:0000256" key="4">
    <source>
        <dbReference type="ARBA" id="ARBA00016460"/>
    </source>
</evidence>
<keyword evidence="5 11" id="KW-0436">Ligase</keyword>
<dbReference type="InterPro" id="IPR028923">
    <property type="entry name" value="SAICAR_synt/ADE2_N"/>
</dbReference>
<evidence type="ECO:0000256" key="8">
    <source>
        <dbReference type="ARBA" id="ARBA00022840"/>
    </source>
</evidence>
<evidence type="ECO:0000256" key="6">
    <source>
        <dbReference type="ARBA" id="ARBA00022741"/>
    </source>
</evidence>
<evidence type="ECO:0000256" key="3">
    <source>
        <dbReference type="ARBA" id="ARBA00012217"/>
    </source>
</evidence>
<name>A0A1H8TBZ2_9FIRM</name>
<evidence type="ECO:0000256" key="11">
    <source>
        <dbReference type="HAMAP-Rule" id="MF_00137"/>
    </source>
</evidence>
<evidence type="ECO:0000256" key="10">
    <source>
        <dbReference type="ARBA" id="ARBA00048475"/>
    </source>
</evidence>
<dbReference type="EMBL" id="FODY01000006">
    <property type="protein sequence ID" value="SEO88104.1"/>
    <property type="molecule type" value="Genomic_DNA"/>
</dbReference>
<dbReference type="RefSeq" id="WP_091745207.1">
    <property type="nucleotide sequence ID" value="NZ_FODY01000006.1"/>
</dbReference>
<dbReference type="AlphaFoldDB" id="A0A1H8TBZ2"/>
<evidence type="ECO:0000256" key="9">
    <source>
        <dbReference type="ARBA" id="ARBA00030409"/>
    </source>
</evidence>
<keyword evidence="14" id="KW-1185">Reference proteome</keyword>
<dbReference type="STRING" id="112903.SAMN04490178_10695"/>
<dbReference type="PROSITE" id="PS01058">
    <property type="entry name" value="SAICAR_SYNTHETASE_2"/>
    <property type="match status" value="1"/>
</dbReference>
<evidence type="ECO:0000256" key="5">
    <source>
        <dbReference type="ARBA" id="ARBA00022598"/>
    </source>
</evidence>
<evidence type="ECO:0000313" key="13">
    <source>
        <dbReference type="EMBL" id="SEO88104.1"/>
    </source>
</evidence>
<evidence type="ECO:0000256" key="2">
    <source>
        <dbReference type="ARBA" id="ARBA00010190"/>
    </source>
</evidence>
<organism evidence="13 14">
    <name type="scientific">Propionispora vibrioides</name>
    <dbReference type="NCBI Taxonomy" id="112903"/>
    <lineage>
        <taxon>Bacteria</taxon>
        <taxon>Bacillati</taxon>
        <taxon>Bacillota</taxon>
        <taxon>Negativicutes</taxon>
        <taxon>Selenomonadales</taxon>
        <taxon>Sporomusaceae</taxon>
        <taxon>Propionispora</taxon>
    </lineage>
</organism>
<protein>
    <recommendedName>
        <fullName evidence="4 11">Phosphoribosylaminoimidazole-succinocarboxamide synthase</fullName>
        <ecNumber evidence="3 11">6.3.2.6</ecNumber>
    </recommendedName>
    <alternativeName>
        <fullName evidence="9 11">SAICAR synthetase</fullName>
    </alternativeName>
</protein>
<dbReference type="Pfam" id="PF01259">
    <property type="entry name" value="SAICAR_synt"/>
    <property type="match status" value="1"/>
</dbReference>
<dbReference type="HAMAP" id="MF_00137">
    <property type="entry name" value="SAICAR_synth"/>
    <property type="match status" value="1"/>
</dbReference>
<evidence type="ECO:0000256" key="1">
    <source>
        <dbReference type="ARBA" id="ARBA00004672"/>
    </source>
</evidence>
<evidence type="ECO:0000313" key="14">
    <source>
        <dbReference type="Proteomes" id="UP000198847"/>
    </source>
</evidence>
<dbReference type="PANTHER" id="PTHR43599:SF3">
    <property type="entry name" value="SI:DKEY-6E2.2"/>
    <property type="match status" value="1"/>
</dbReference>
<proteinExistence type="inferred from homology"/>
<comment type="catalytic activity">
    <reaction evidence="10 11">
        <text>5-amino-1-(5-phospho-D-ribosyl)imidazole-4-carboxylate + L-aspartate + ATP = (2S)-2-[5-amino-1-(5-phospho-beta-D-ribosyl)imidazole-4-carboxamido]succinate + ADP + phosphate + 2 H(+)</text>
        <dbReference type="Rhea" id="RHEA:22628"/>
        <dbReference type="ChEBI" id="CHEBI:15378"/>
        <dbReference type="ChEBI" id="CHEBI:29991"/>
        <dbReference type="ChEBI" id="CHEBI:30616"/>
        <dbReference type="ChEBI" id="CHEBI:43474"/>
        <dbReference type="ChEBI" id="CHEBI:58443"/>
        <dbReference type="ChEBI" id="CHEBI:77657"/>
        <dbReference type="ChEBI" id="CHEBI:456216"/>
        <dbReference type="EC" id="6.3.2.6"/>
    </reaction>
</comment>
<dbReference type="Gene3D" id="3.30.200.20">
    <property type="entry name" value="Phosphorylase Kinase, domain 1"/>
    <property type="match status" value="1"/>
</dbReference>
<dbReference type="UniPathway" id="UPA00074">
    <property type="reaction ID" value="UER00131"/>
</dbReference>
<dbReference type="GO" id="GO:0009236">
    <property type="term" value="P:cobalamin biosynthetic process"/>
    <property type="evidence" value="ECO:0007669"/>
    <property type="project" value="InterPro"/>
</dbReference>
<sequence>MEKQPLYEGKAKQIFAADNPGEYIVYFKDDATAFNGLKKGTIADKGVLNNKISSFFFKLLGEKGIPHHFIRMISDREMLVKELKILQVEVVVRNIAAGSLAKRIGWEEGTKLPSTVLELYYKNDELGDPLINEYHIEAMGLATKEQVKTMSEYALQINSILSTYLKDKKLELIDFKLEFGVHNGEVILGDEISPDTCRFWDTETGQKMDKDRFRRDLGNVEEAYQEVLQRLTGEVL</sequence>
<comment type="pathway">
    <text evidence="1 11">Purine metabolism; IMP biosynthesis via de novo pathway; 5-amino-1-(5-phospho-D-ribosyl)imidazole-4-carboxamide from 5-amino-1-(5-phospho-D-ribosyl)imidazole-4-carboxylate: step 1/2.</text>
</comment>
<dbReference type="NCBIfam" id="TIGR00081">
    <property type="entry name" value="purC"/>
    <property type="match status" value="1"/>
</dbReference>
<accession>A0A1H8TBZ2</accession>
<gene>
    <name evidence="11" type="primary">purC</name>
    <name evidence="13" type="ORF">SAMN04490178_10695</name>
</gene>
<comment type="similarity">
    <text evidence="2 11">Belongs to the SAICAR synthetase family.</text>
</comment>
<feature type="domain" description="SAICAR synthetase/ADE2 N-terminal" evidence="12">
    <location>
        <begin position="6"/>
        <end position="230"/>
    </location>
</feature>
<dbReference type="EC" id="6.3.2.6" evidence="3 11"/>
<evidence type="ECO:0000259" key="12">
    <source>
        <dbReference type="Pfam" id="PF01259"/>
    </source>
</evidence>
<dbReference type="Gene3D" id="3.30.470.20">
    <property type="entry name" value="ATP-grasp fold, B domain"/>
    <property type="match status" value="1"/>
</dbReference>
<reference evidence="13 14" key="1">
    <citation type="submission" date="2016-10" db="EMBL/GenBank/DDBJ databases">
        <authorList>
            <person name="de Groot N.N."/>
        </authorList>
    </citation>
    <scope>NUCLEOTIDE SEQUENCE [LARGE SCALE GENOMIC DNA]</scope>
    <source>
        <strain evidence="13 14">DSM 13305</strain>
    </source>
</reference>
<dbReference type="InterPro" id="IPR050089">
    <property type="entry name" value="SAICAR_synthetase"/>
</dbReference>
<dbReference type="InterPro" id="IPR001636">
    <property type="entry name" value="SAICAR_synth"/>
</dbReference>
<dbReference type="CDD" id="cd01415">
    <property type="entry name" value="SAICAR_synt_PurC"/>
    <property type="match status" value="1"/>
</dbReference>
<evidence type="ECO:0000256" key="7">
    <source>
        <dbReference type="ARBA" id="ARBA00022755"/>
    </source>
</evidence>
<dbReference type="FunFam" id="3.30.470.20:FF:000006">
    <property type="entry name" value="Phosphoribosylaminoimidazole-succinocarboxamide synthase"/>
    <property type="match status" value="1"/>
</dbReference>
<keyword evidence="7 11" id="KW-0658">Purine biosynthesis</keyword>
<dbReference type="GO" id="GO:0005524">
    <property type="term" value="F:ATP binding"/>
    <property type="evidence" value="ECO:0007669"/>
    <property type="project" value="UniProtKB-KW"/>
</dbReference>
<dbReference type="GO" id="GO:0004639">
    <property type="term" value="F:phosphoribosylaminoimidazolesuccinocarboxamide synthase activity"/>
    <property type="evidence" value="ECO:0007669"/>
    <property type="project" value="UniProtKB-UniRule"/>
</dbReference>
<keyword evidence="6 11" id="KW-0547">Nucleotide-binding</keyword>
<dbReference type="InterPro" id="IPR018236">
    <property type="entry name" value="SAICAR_synthetase_CS"/>
</dbReference>
<keyword evidence="8 11" id="KW-0067">ATP-binding</keyword>